<evidence type="ECO:0000256" key="6">
    <source>
        <dbReference type="ARBA" id="ARBA00022679"/>
    </source>
</evidence>
<evidence type="ECO:0000256" key="5">
    <source>
        <dbReference type="ARBA" id="ARBA00022553"/>
    </source>
</evidence>
<evidence type="ECO:0000313" key="18">
    <source>
        <dbReference type="Proteomes" id="UP000184245"/>
    </source>
</evidence>
<proteinExistence type="predicted"/>
<keyword evidence="13 14" id="KW-0472">Membrane</keyword>
<dbReference type="PROSITE" id="PS50885">
    <property type="entry name" value="HAMP"/>
    <property type="match status" value="1"/>
</dbReference>
<evidence type="ECO:0000313" key="17">
    <source>
        <dbReference type="EMBL" id="SHF23479.1"/>
    </source>
</evidence>
<keyword evidence="11 14" id="KW-1133">Transmembrane helix</keyword>
<keyword evidence="9 17" id="KW-0418">Kinase</keyword>
<comment type="catalytic activity">
    <reaction evidence="1">
        <text>ATP + protein L-histidine = ADP + protein N-phospho-L-histidine.</text>
        <dbReference type="EC" id="2.7.13.3"/>
    </reaction>
</comment>
<evidence type="ECO:0000256" key="14">
    <source>
        <dbReference type="SAM" id="Phobius"/>
    </source>
</evidence>
<dbReference type="InterPro" id="IPR050398">
    <property type="entry name" value="HssS/ArlS-like"/>
</dbReference>
<dbReference type="SUPFAM" id="SSF55874">
    <property type="entry name" value="ATPase domain of HSP90 chaperone/DNA topoisomerase II/histidine kinase"/>
    <property type="match status" value="1"/>
</dbReference>
<dbReference type="SMART" id="SM00387">
    <property type="entry name" value="HATPase_c"/>
    <property type="match status" value="1"/>
</dbReference>
<dbReference type="InterPro" id="IPR003660">
    <property type="entry name" value="HAMP_dom"/>
</dbReference>
<dbReference type="Proteomes" id="UP000184245">
    <property type="component" value="Unassembled WGS sequence"/>
</dbReference>
<evidence type="ECO:0000256" key="4">
    <source>
        <dbReference type="ARBA" id="ARBA00022475"/>
    </source>
</evidence>
<dbReference type="InterPro" id="IPR003661">
    <property type="entry name" value="HisK_dim/P_dom"/>
</dbReference>
<dbReference type="GO" id="GO:0000155">
    <property type="term" value="F:phosphorelay sensor kinase activity"/>
    <property type="evidence" value="ECO:0007669"/>
    <property type="project" value="InterPro"/>
</dbReference>
<dbReference type="InterPro" id="IPR003594">
    <property type="entry name" value="HATPase_dom"/>
</dbReference>
<keyword evidence="4" id="KW-1003">Cell membrane</keyword>
<dbReference type="GO" id="GO:0005524">
    <property type="term" value="F:ATP binding"/>
    <property type="evidence" value="ECO:0007669"/>
    <property type="project" value="UniProtKB-KW"/>
</dbReference>
<dbReference type="Pfam" id="PF00512">
    <property type="entry name" value="HisKA"/>
    <property type="match status" value="1"/>
</dbReference>
<dbReference type="GO" id="GO:0005886">
    <property type="term" value="C:plasma membrane"/>
    <property type="evidence" value="ECO:0007669"/>
    <property type="project" value="UniProtKB-SubCell"/>
</dbReference>
<dbReference type="InterPro" id="IPR036097">
    <property type="entry name" value="HisK_dim/P_sf"/>
</dbReference>
<evidence type="ECO:0000259" key="16">
    <source>
        <dbReference type="PROSITE" id="PS50885"/>
    </source>
</evidence>
<keyword evidence="6" id="KW-0808">Transferase</keyword>
<keyword evidence="5" id="KW-0597">Phosphoprotein</keyword>
<dbReference type="AlphaFoldDB" id="A0A1M4ZZN1"/>
<protein>
    <recommendedName>
        <fullName evidence="3">histidine kinase</fullName>
        <ecNumber evidence="3">2.7.13.3</ecNumber>
    </recommendedName>
</protein>
<evidence type="ECO:0000256" key="13">
    <source>
        <dbReference type="ARBA" id="ARBA00023136"/>
    </source>
</evidence>
<dbReference type="PANTHER" id="PTHR45528:SF1">
    <property type="entry name" value="SENSOR HISTIDINE KINASE CPXA"/>
    <property type="match status" value="1"/>
</dbReference>
<feature type="domain" description="Histidine kinase" evidence="15">
    <location>
        <begin position="272"/>
        <end position="487"/>
    </location>
</feature>
<feature type="transmembrane region" description="Helical" evidence="14">
    <location>
        <begin position="170"/>
        <end position="189"/>
    </location>
</feature>
<evidence type="ECO:0000259" key="15">
    <source>
        <dbReference type="PROSITE" id="PS50109"/>
    </source>
</evidence>
<dbReference type="Pfam" id="PF02518">
    <property type="entry name" value="HATPase_c"/>
    <property type="match status" value="1"/>
</dbReference>
<sequence length="487" mass="56331">MKRSLNKKLAFTFTGLMLVMLLAIGLINTFFLESYYTSKKEDMLRTVYSKINDLVVTSNVRDSDVTSDFRRYCSEKNISWVASDYQSYRIVEGRESDVLYPTLFGYINGLRNANGKAVKQTDDYIIQKIQDTNLQTDYLEMWGKLENSGYFLIRTPVGSIRDSVQISNMFYIYIGLVMILISIVIILFFSRRITKPITELTDISRKMADLDFNARYTSGGQDEIGILGDNFNRMSRELETAISGLKSANNELQKDIEKKIQVDEMRKEFLSNVSHELKTPIALIQGYAEGLKECINEDDESRDFYCDVIIDESAKMNEMVKKLLTLNQLEFGKDQVTMERFELTELIRGVVQSTRILAEQKEVRVIFQEEDPVYVWGDEFKIEEVVTNYVSNALNHVKYSNTIEIRILQEDKKVRVTVFNTGDPIPEEDLDKIWIKFYKVDKARTREYGGSGIGLSIVKAIMESMNQKCGVQNYDNGVEFWFELEKQ</sequence>
<accession>A0A1M4ZZN1</accession>
<evidence type="ECO:0000256" key="8">
    <source>
        <dbReference type="ARBA" id="ARBA00022741"/>
    </source>
</evidence>
<evidence type="ECO:0000256" key="2">
    <source>
        <dbReference type="ARBA" id="ARBA00004651"/>
    </source>
</evidence>
<feature type="transmembrane region" description="Helical" evidence="14">
    <location>
        <begin position="9"/>
        <end position="31"/>
    </location>
</feature>
<evidence type="ECO:0000256" key="11">
    <source>
        <dbReference type="ARBA" id="ARBA00022989"/>
    </source>
</evidence>
<dbReference type="Gene3D" id="6.10.340.10">
    <property type="match status" value="1"/>
</dbReference>
<evidence type="ECO:0000256" key="7">
    <source>
        <dbReference type="ARBA" id="ARBA00022692"/>
    </source>
</evidence>
<dbReference type="CDD" id="cd00082">
    <property type="entry name" value="HisKA"/>
    <property type="match status" value="1"/>
</dbReference>
<evidence type="ECO:0000256" key="3">
    <source>
        <dbReference type="ARBA" id="ARBA00012438"/>
    </source>
</evidence>
<dbReference type="Pfam" id="PF00672">
    <property type="entry name" value="HAMP"/>
    <property type="match status" value="1"/>
</dbReference>
<evidence type="ECO:0000256" key="9">
    <source>
        <dbReference type="ARBA" id="ARBA00022777"/>
    </source>
</evidence>
<dbReference type="OrthoDB" id="9762826at2"/>
<reference evidence="17 18" key="1">
    <citation type="submission" date="2016-11" db="EMBL/GenBank/DDBJ databases">
        <authorList>
            <person name="Jaros S."/>
            <person name="Januszkiewicz K."/>
            <person name="Wedrychowicz H."/>
        </authorList>
    </citation>
    <scope>NUCLEOTIDE SEQUENCE [LARGE SCALE GENOMIC DNA]</scope>
    <source>
        <strain evidence="17 18">DSM 17459</strain>
    </source>
</reference>
<gene>
    <name evidence="17" type="ORF">SAMN02745158_02984</name>
</gene>
<dbReference type="FunFam" id="1.10.287.130:FF:000001">
    <property type="entry name" value="Two-component sensor histidine kinase"/>
    <property type="match status" value="1"/>
</dbReference>
<dbReference type="STRING" id="1122155.SAMN02745158_02984"/>
<keyword evidence="18" id="KW-1185">Reference proteome</keyword>
<dbReference type="CDD" id="cd06225">
    <property type="entry name" value="HAMP"/>
    <property type="match status" value="1"/>
</dbReference>
<comment type="subcellular location">
    <subcellularLocation>
        <location evidence="2">Cell membrane</location>
        <topology evidence="2">Multi-pass membrane protein</topology>
    </subcellularLocation>
</comment>
<name>A0A1M4ZZN1_9CLOT</name>
<dbReference type="SUPFAM" id="SSF47384">
    <property type="entry name" value="Homodimeric domain of signal transducing histidine kinase"/>
    <property type="match status" value="1"/>
</dbReference>
<dbReference type="Gene3D" id="3.30.565.10">
    <property type="entry name" value="Histidine kinase-like ATPase, C-terminal domain"/>
    <property type="match status" value="1"/>
</dbReference>
<evidence type="ECO:0000256" key="12">
    <source>
        <dbReference type="ARBA" id="ARBA00023012"/>
    </source>
</evidence>
<dbReference type="EC" id="2.7.13.3" evidence="3"/>
<dbReference type="Gene3D" id="1.10.287.130">
    <property type="match status" value="1"/>
</dbReference>
<keyword evidence="8" id="KW-0547">Nucleotide-binding</keyword>
<dbReference type="PROSITE" id="PS50109">
    <property type="entry name" value="HIS_KIN"/>
    <property type="match status" value="1"/>
</dbReference>
<dbReference type="PANTHER" id="PTHR45528">
    <property type="entry name" value="SENSOR HISTIDINE KINASE CPXA"/>
    <property type="match status" value="1"/>
</dbReference>
<keyword evidence="7 14" id="KW-0812">Transmembrane</keyword>
<dbReference type="RefSeq" id="WP_072853152.1">
    <property type="nucleotide sequence ID" value="NZ_FQVI01000017.1"/>
</dbReference>
<dbReference type="InterPro" id="IPR036890">
    <property type="entry name" value="HATPase_C_sf"/>
</dbReference>
<organism evidence="17 18">
    <name type="scientific">Lactonifactor longoviformis DSM 17459</name>
    <dbReference type="NCBI Taxonomy" id="1122155"/>
    <lineage>
        <taxon>Bacteria</taxon>
        <taxon>Bacillati</taxon>
        <taxon>Bacillota</taxon>
        <taxon>Clostridia</taxon>
        <taxon>Eubacteriales</taxon>
        <taxon>Clostridiaceae</taxon>
        <taxon>Lactonifactor</taxon>
    </lineage>
</organism>
<feature type="domain" description="HAMP" evidence="16">
    <location>
        <begin position="191"/>
        <end position="243"/>
    </location>
</feature>
<dbReference type="SMART" id="SM00388">
    <property type="entry name" value="HisKA"/>
    <property type="match status" value="1"/>
</dbReference>
<evidence type="ECO:0000256" key="1">
    <source>
        <dbReference type="ARBA" id="ARBA00000085"/>
    </source>
</evidence>
<dbReference type="EMBL" id="FQVI01000017">
    <property type="protein sequence ID" value="SHF23479.1"/>
    <property type="molecule type" value="Genomic_DNA"/>
</dbReference>
<dbReference type="InterPro" id="IPR005467">
    <property type="entry name" value="His_kinase_dom"/>
</dbReference>
<dbReference type="SUPFAM" id="SSF158472">
    <property type="entry name" value="HAMP domain-like"/>
    <property type="match status" value="1"/>
</dbReference>
<dbReference type="SMART" id="SM00304">
    <property type="entry name" value="HAMP"/>
    <property type="match status" value="1"/>
</dbReference>
<keyword evidence="12" id="KW-0902">Two-component regulatory system</keyword>
<evidence type="ECO:0000256" key="10">
    <source>
        <dbReference type="ARBA" id="ARBA00022840"/>
    </source>
</evidence>
<keyword evidence="10" id="KW-0067">ATP-binding</keyword>